<dbReference type="Gene3D" id="1.10.10.60">
    <property type="entry name" value="Homeodomain-like"/>
    <property type="match status" value="2"/>
</dbReference>
<name>A0A174PY69_9CLOT</name>
<accession>A0A174PY69</accession>
<dbReference type="Proteomes" id="UP000095563">
    <property type="component" value="Unassembled WGS sequence"/>
</dbReference>
<evidence type="ECO:0000256" key="3">
    <source>
        <dbReference type="ARBA" id="ARBA00023163"/>
    </source>
</evidence>
<dbReference type="PANTHER" id="PTHR43280:SF30">
    <property type="entry name" value="MMSAB OPERON REGULATORY PROTEIN"/>
    <property type="match status" value="1"/>
</dbReference>
<feature type="domain" description="HTH araC/xylS-type" evidence="4">
    <location>
        <begin position="180"/>
        <end position="278"/>
    </location>
</feature>
<evidence type="ECO:0000256" key="2">
    <source>
        <dbReference type="ARBA" id="ARBA00023125"/>
    </source>
</evidence>
<dbReference type="PANTHER" id="PTHR43280">
    <property type="entry name" value="ARAC-FAMILY TRANSCRIPTIONAL REGULATOR"/>
    <property type="match status" value="1"/>
</dbReference>
<dbReference type="InterPro" id="IPR037923">
    <property type="entry name" value="HTH-like"/>
</dbReference>
<dbReference type="SUPFAM" id="SSF46689">
    <property type="entry name" value="Homeodomain-like"/>
    <property type="match status" value="2"/>
</dbReference>
<dbReference type="SUPFAM" id="SSF51215">
    <property type="entry name" value="Regulatory protein AraC"/>
    <property type="match status" value="1"/>
</dbReference>
<dbReference type="CDD" id="cd06986">
    <property type="entry name" value="cupin_MmsR-like_N"/>
    <property type="match status" value="1"/>
</dbReference>
<dbReference type="AlphaFoldDB" id="A0A174PY69"/>
<dbReference type="InterPro" id="IPR009057">
    <property type="entry name" value="Homeodomain-like_sf"/>
</dbReference>
<dbReference type="RefSeq" id="WP_055206069.1">
    <property type="nucleotide sequence ID" value="NZ_CZBO01000001.1"/>
</dbReference>
<dbReference type="InterPro" id="IPR018062">
    <property type="entry name" value="HTH_AraC-typ_CS"/>
</dbReference>
<dbReference type="Gene3D" id="2.60.120.280">
    <property type="entry name" value="Regulatory protein AraC"/>
    <property type="match status" value="1"/>
</dbReference>
<dbReference type="Pfam" id="PF12833">
    <property type="entry name" value="HTH_18"/>
    <property type="match status" value="1"/>
</dbReference>
<evidence type="ECO:0000313" key="5">
    <source>
        <dbReference type="EMBL" id="CUP62769.1"/>
    </source>
</evidence>
<sequence>MSKFKTIFNNENYIDLKPIQFGSEECDPLHSIDPTVRNNYLFHYVLSGKGKFFSVDSKTLKKTYYEVSSGEGFLICPNAICSYESDEHNPWHYIWIEFNGLKAKTYMKEAGLNVDNPIFKTKEKDQSIEIIKQMKCIINHPKKNPSFIIGYLYLFVNSLIEYSINSTLNKMDDLNKFYIREALNFIELNYNQNISVEDIARRCNLSKSYFSRIFKKHMNVTPQEFLIEYKMLHACNLLKDETLSISSISELLGYSSQFNFSVAFKKKYNQSPSNWRKNYLNKISEI</sequence>
<keyword evidence="2" id="KW-0238">DNA-binding</keyword>
<keyword evidence="1" id="KW-0805">Transcription regulation</keyword>
<dbReference type="SMART" id="SM00342">
    <property type="entry name" value="HTH_ARAC"/>
    <property type="match status" value="1"/>
</dbReference>
<dbReference type="PROSITE" id="PS01124">
    <property type="entry name" value="HTH_ARAC_FAMILY_2"/>
    <property type="match status" value="1"/>
</dbReference>
<dbReference type="EMBL" id="CZBO01000001">
    <property type="protein sequence ID" value="CUP62769.1"/>
    <property type="molecule type" value="Genomic_DNA"/>
</dbReference>
<dbReference type="PROSITE" id="PS00041">
    <property type="entry name" value="HTH_ARAC_FAMILY_1"/>
    <property type="match status" value="1"/>
</dbReference>
<keyword evidence="3" id="KW-0804">Transcription</keyword>
<evidence type="ECO:0000313" key="6">
    <source>
        <dbReference type="Proteomes" id="UP000095563"/>
    </source>
</evidence>
<evidence type="ECO:0000259" key="4">
    <source>
        <dbReference type="PROSITE" id="PS01124"/>
    </source>
</evidence>
<dbReference type="InterPro" id="IPR018060">
    <property type="entry name" value="HTH_AraC"/>
</dbReference>
<evidence type="ECO:0000256" key="1">
    <source>
        <dbReference type="ARBA" id="ARBA00023015"/>
    </source>
</evidence>
<dbReference type="Pfam" id="PF02311">
    <property type="entry name" value="AraC_binding"/>
    <property type="match status" value="1"/>
</dbReference>
<dbReference type="InterPro" id="IPR003313">
    <property type="entry name" value="AraC-bd"/>
</dbReference>
<proteinExistence type="predicted"/>
<dbReference type="GO" id="GO:0003700">
    <property type="term" value="F:DNA-binding transcription factor activity"/>
    <property type="evidence" value="ECO:0007669"/>
    <property type="project" value="InterPro"/>
</dbReference>
<protein>
    <submittedName>
        <fullName evidence="5">Transcriptional regulator</fullName>
    </submittedName>
</protein>
<reference evidence="5 6" key="1">
    <citation type="submission" date="2015-09" db="EMBL/GenBank/DDBJ databases">
        <authorList>
            <consortium name="Pathogen Informatics"/>
        </authorList>
    </citation>
    <scope>NUCLEOTIDE SEQUENCE [LARGE SCALE GENOMIC DNA]</scope>
    <source>
        <strain evidence="5 6">2789STDY5834956</strain>
    </source>
</reference>
<gene>
    <name evidence="5" type="primary">melR</name>
    <name evidence="5" type="ORF">ERS852568_00203</name>
</gene>
<dbReference type="GO" id="GO:0043565">
    <property type="term" value="F:sequence-specific DNA binding"/>
    <property type="evidence" value="ECO:0007669"/>
    <property type="project" value="InterPro"/>
</dbReference>
<organism evidence="5 6">
    <name type="scientific">Clostridium baratii</name>
    <dbReference type="NCBI Taxonomy" id="1561"/>
    <lineage>
        <taxon>Bacteria</taxon>
        <taxon>Bacillati</taxon>
        <taxon>Bacillota</taxon>
        <taxon>Clostridia</taxon>
        <taxon>Eubacteriales</taxon>
        <taxon>Clostridiaceae</taxon>
        <taxon>Clostridium</taxon>
    </lineage>
</organism>